<dbReference type="Gene3D" id="3.40.50.150">
    <property type="entry name" value="Vaccinia Virus protein VP39"/>
    <property type="match status" value="1"/>
</dbReference>
<dbReference type="GO" id="GO:1904047">
    <property type="term" value="F:S-adenosyl-L-methionine binding"/>
    <property type="evidence" value="ECO:0007669"/>
    <property type="project" value="TreeGrafter"/>
</dbReference>
<dbReference type="NCBIfam" id="TIGR00571">
    <property type="entry name" value="dam"/>
    <property type="match status" value="1"/>
</dbReference>
<dbReference type="OrthoDB" id="9805629at2"/>
<accession>F7XUD9</accession>
<reference evidence="9 10" key="1">
    <citation type="journal article" date="2011" name="Mol. Biol. Evol.">
        <title>Phylogenomic evidence for the presence of a flagellum and cbb3 oxidase in the free-living mitochondrial ancestor.</title>
        <authorList>
            <person name="Sassera D."/>
            <person name="Lo N."/>
            <person name="Epis S."/>
            <person name="D'Auria G."/>
            <person name="Montagna M."/>
            <person name="Comandatore F."/>
            <person name="Horner D."/>
            <person name="Pereto J."/>
            <person name="Luciano A.M."/>
            <person name="Franciosi F."/>
            <person name="Ferri E."/>
            <person name="Crotti E."/>
            <person name="Bazzocchi C."/>
            <person name="Daffonchio D."/>
            <person name="Sacchi L."/>
            <person name="Moya A."/>
            <person name="Latorre A."/>
            <person name="Bandi C."/>
        </authorList>
    </citation>
    <scope>NUCLEOTIDE SEQUENCE [LARGE SCALE GENOMIC DNA]</scope>
    <source>
        <strain evidence="9 10">IricVA</strain>
    </source>
</reference>
<evidence type="ECO:0000256" key="6">
    <source>
        <dbReference type="ARBA" id="ARBA00047942"/>
    </source>
</evidence>
<evidence type="ECO:0000313" key="9">
    <source>
        <dbReference type="EMBL" id="AEI89498.1"/>
    </source>
</evidence>
<dbReference type="PANTHER" id="PTHR30481:SF3">
    <property type="entry name" value="DNA ADENINE METHYLASE"/>
    <property type="match status" value="1"/>
</dbReference>
<dbReference type="Pfam" id="PF02086">
    <property type="entry name" value="MethyltransfD12"/>
    <property type="match status" value="1"/>
</dbReference>
<dbReference type="KEGG" id="mmn:midi_01224"/>
<dbReference type="GO" id="GO:0006298">
    <property type="term" value="P:mismatch repair"/>
    <property type="evidence" value="ECO:0007669"/>
    <property type="project" value="TreeGrafter"/>
</dbReference>
<feature type="binding site" evidence="7">
    <location>
        <position position="19"/>
    </location>
    <ligand>
        <name>S-adenosyl-L-methionine</name>
        <dbReference type="ChEBI" id="CHEBI:59789"/>
    </ligand>
</feature>
<evidence type="ECO:0000256" key="4">
    <source>
        <dbReference type="ARBA" id="ARBA00022679"/>
    </source>
</evidence>
<protein>
    <recommendedName>
        <fullName evidence="2 8">Site-specific DNA-methyltransferase (adenine-specific)</fullName>
        <ecNumber evidence="2 8">2.1.1.72</ecNumber>
    </recommendedName>
</protein>
<dbReference type="InterPro" id="IPR029063">
    <property type="entry name" value="SAM-dependent_MTases_sf"/>
</dbReference>
<comment type="similarity">
    <text evidence="1 8">Belongs to the N(4)/N(6)-methyltransferase family.</text>
</comment>
<name>F7XUD9_MIDMI</name>
<keyword evidence="5 8" id="KW-0949">S-adenosyl-L-methionine</keyword>
<dbReference type="EC" id="2.1.1.72" evidence="2 8"/>
<gene>
    <name evidence="9" type="primary">dam</name>
    <name evidence="9" type="ordered locus">midi_01224</name>
</gene>
<sequence>MSVNKTDKPQPFLQWVGGKRKIVDQLVQFIPVNVNNYYESFLGGGALFFHVKDKLTLYLSDINLELVTSYNMIKKNLDEVSKLLDSHKEQHSKKHYYQVRSNNDSNDPAKNYCRFIYLNRYSFKGIYRVNINDKPAQTFSGRNYAKSDIASRLKQCSNLLAGTFIFATDFSFIEPQQNDFVYFDPPYHKSGEKFYTRLPFDESEQTRLRDFALELNNKGVKITISNSDTPFIRDLYKNFNISTIKVKYSMPEHNKTADEVIVTNYVID</sequence>
<dbReference type="REBASE" id="37577">
    <property type="entry name" value="M.MmiVAORF1224P"/>
</dbReference>
<evidence type="ECO:0000256" key="5">
    <source>
        <dbReference type="ARBA" id="ARBA00022691"/>
    </source>
</evidence>
<dbReference type="AlphaFoldDB" id="F7XUD9"/>
<evidence type="ECO:0000256" key="1">
    <source>
        <dbReference type="ARBA" id="ARBA00006594"/>
    </source>
</evidence>
<dbReference type="InterPro" id="IPR023095">
    <property type="entry name" value="Ade_MeTrfase_dom_2"/>
</dbReference>
<dbReference type="GO" id="GO:0032259">
    <property type="term" value="P:methylation"/>
    <property type="evidence" value="ECO:0007669"/>
    <property type="project" value="UniProtKB-KW"/>
</dbReference>
<feature type="binding site" evidence="7">
    <location>
        <position position="61"/>
    </location>
    <ligand>
        <name>S-adenosyl-L-methionine</name>
        <dbReference type="ChEBI" id="CHEBI:59789"/>
    </ligand>
</feature>
<evidence type="ECO:0000256" key="2">
    <source>
        <dbReference type="ARBA" id="ARBA00011900"/>
    </source>
</evidence>
<dbReference type="PIRSF" id="PIRSF000398">
    <property type="entry name" value="M_m6A_EcoRV"/>
    <property type="match status" value="1"/>
</dbReference>
<dbReference type="Proteomes" id="UP000006639">
    <property type="component" value="Chromosome"/>
</dbReference>
<evidence type="ECO:0000256" key="7">
    <source>
        <dbReference type="PIRSR" id="PIRSR000398-1"/>
    </source>
</evidence>
<dbReference type="PANTHER" id="PTHR30481">
    <property type="entry name" value="DNA ADENINE METHYLASE"/>
    <property type="match status" value="1"/>
</dbReference>
<feature type="binding site" evidence="7">
    <location>
        <position position="184"/>
    </location>
    <ligand>
        <name>S-adenosyl-L-methionine</name>
        <dbReference type="ChEBI" id="CHEBI:59789"/>
    </ligand>
</feature>
<dbReference type="GO" id="GO:0009007">
    <property type="term" value="F:site-specific DNA-methyltransferase (adenine-specific) activity"/>
    <property type="evidence" value="ECO:0007669"/>
    <property type="project" value="UniProtKB-UniRule"/>
</dbReference>
<comment type="catalytic activity">
    <reaction evidence="6 8">
        <text>a 2'-deoxyadenosine in DNA + S-adenosyl-L-methionine = an N(6)-methyl-2'-deoxyadenosine in DNA + S-adenosyl-L-homocysteine + H(+)</text>
        <dbReference type="Rhea" id="RHEA:15197"/>
        <dbReference type="Rhea" id="RHEA-COMP:12418"/>
        <dbReference type="Rhea" id="RHEA-COMP:12419"/>
        <dbReference type="ChEBI" id="CHEBI:15378"/>
        <dbReference type="ChEBI" id="CHEBI:57856"/>
        <dbReference type="ChEBI" id="CHEBI:59789"/>
        <dbReference type="ChEBI" id="CHEBI:90615"/>
        <dbReference type="ChEBI" id="CHEBI:90616"/>
        <dbReference type="EC" id="2.1.1.72"/>
    </reaction>
</comment>
<evidence type="ECO:0000256" key="8">
    <source>
        <dbReference type="RuleBase" id="RU361257"/>
    </source>
</evidence>
<keyword evidence="3 8" id="KW-0489">Methyltransferase</keyword>
<dbReference type="InterPro" id="IPR002052">
    <property type="entry name" value="DNA_methylase_N6_adenine_CS"/>
</dbReference>
<dbReference type="SUPFAM" id="SSF53335">
    <property type="entry name" value="S-adenosyl-L-methionine-dependent methyltransferases"/>
    <property type="match status" value="1"/>
</dbReference>
<dbReference type="InterPro" id="IPR012327">
    <property type="entry name" value="MeTrfase_D12"/>
</dbReference>
<dbReference type="GO" id="GO:0009307">
    <property type="term" value="P:DNA restriction-modification system"/>
    <property type="evidence" value="ECO:0007669"/>
    <property type="project" value="InterPro"/>
</dbReference>
<evidence type="ECO:0000256" key="3">
    <source>
        <dbReference type="ARBA" id="ARBA00022603"/>
    </source>
</evidence>
<evidence type="ECO:0000313" key="10">
    <source>
        <dbReference type="Proteomes" id="UP000006639"/>
    </source>
</evidence>
<dbReference type="RefSeq" id="WP_013951689.1">
    <property type="nucleotide sequence ID" value="NC_015722.1"/>
</dbReference>
<keyword evidence="10" id="KW-1185">Reference proteome</keyword>
<proteinExistence type="inferred from homology"/>
<dbReference type="GO" id="GO:0043565">
    <property type="term" value="F:sequence-specific DNA binding"/>
    <property type="evidence" value="ECO:0007669"/>
    <property type="project" value="TreeGrafter"/>
</dbReference>
<feature type="binding site" evidence="7">
    <location>
        <position position="15"/>
    </location>
    <ligand>
        <name>S-adenosyl-L-methionine</name>
        <dbReference type="ChEBI" id="CHEBI:59789"/>
    </ligand>
</feature>
<dbReference type="HOGENOM" id="CLU_063430_0_0_5"/>
<dbReference type="PROSITE" id="PS00092">
    <property type="entry name" value="N6_MTASE"/>
    <property type="match status" value="1"/>
</dbReference>
<keyword evidence="4 8" id="KW-0808">Transferase</keyword>
<dbReference type="InterPro" id="IPR012263">
    <property type="entry name" value="M_m6A_EcoRV"/>
</dbReference>
<dbReference type="Gene3D" id="1.10.1020.10">
    <property type="entry name" value="Adenine-specific Methyltransferase, Domain 2"/>
    <property type="match status" value="1"/>
</dbReference>
<dbReference type="PRINTS" id="PR00505">
    <property type="entry name" value="D12N6MTFRASE"/>
</dbReference>
<dbReference type="EMBL" id="CP002130">
    <property type="protein sequence ID" value="AEI89498.1"/>
    <property type="molecule type" value="Genomic_DNA"/>
</dbReference>
<organism evidence="9 10">
    <name type="scientific">Midichloria mitochondrii (strain IricVA)</name>
    <dbReference type="NCBI Taxonomy" id="696127"/>
    <lineage>
        <taxon>Bacteria</taxon>
        <taxon>Pseudomonadati</taxon>
        <taxon>Pseudomonadota</taxon>
        <taxon>Alphaproteobacteria</taxon>
        <taxon>Rickettsiales</taxon>
        <taxon>Candidatus Midichloriaceae</taxon>
        <taxon>Candidatus Midichloria</taxon>
    </lineage>
</organism>